<feature type="domain" description="CUB" evidence="6">
    <location>
        <begin position="489"/>
        <end position="603"/>
    </location>
</feature>
<dbReference type="InterPro" id="IPR038877">
    <property type="entry name" value="THSD1"/>
</dbReference>
<dbReference type="PRINTS" id="PR01705">
    <property type="entry name" value="TSP1REPEAT"/>
</dbReference>
<dbReference type="PANTHER" id="PTHR16311">
    <property type="entry name" value="THROMBOSPONDIN TYPE I DOMAIN-CONTAINING 1"/>
    <property type="match status" value="1"/>
</dbReference>
<dbReference type="SUPFAM" id="SSF82895">
    <property type="entry name" value="TSP-1 type 1 repeat"/>
    <property type="match status" value="1"/>
</dbReference>
<gene>
    <name evidence="7" type="ORF">BEMITA_LOCUS4983</name>
</gene>
<dbReference type="CDD" id="cd00041">
    <property type="entry name" value="CUB"/>
    <property type="match status" value="1"/>
</dbReference>
<evidence type="ECO:0000259" key="6">
    <source>
        <dbReference type="PROSITE" id="PS01180"/>
    </source>
</evidence>
<evidence type="ECO:0000313" key="7">
    <source>
        <dbReference type="EMBL" id="CAH0385793.1"/>
    </source>
</evidence>
<feature type="chain" id="PRO_5040423806" description="CUB domain-containing protein" evidence="5">
    <location>
        <begin position="26"/>
        <end position="988"/>
    </location>
</feature>
<dbReference type="KEGG" id="btab:109037809"/>
<dbReference type="InterPro" id="IPR000859">
    <property type="entry name" value="CUB_dom"/>
</dbReference>
<feature type="region of interest" description="Disordered" evidence="3">
    <location>
        <begin position="778"/>
        <end position="798"/>
    </location>
</feature>
<dbReference type="FunFam" id="2.20.100.10:FF:000002">
    <property type="entry name" value="Unc-5 netrin receptor C"/>
    <property type="match status" value="1"/>
</dbReference>
<dbReference type="InterPro" id="IPR036383">
    <property type="entry name" value="TSP1_rpt_sf"/>
</dbReference>
<comment type="caution">
    <text evidence="2">Lacks conserved residue(s) required for the propagation of feature annotation.</text>
</comment>
<evidence type="ECO:0000313" key="8">
    <source>
        <dbReference type="Proteomes" id="UP001152759"/>
    </source>
</evidence>
<dbReference type="AlphaFoldDB" id="A0A9P0A6T1"/>
<evidence type="ECO:0000256" key="1">
    <source>
        <dbReference type="ARBA" id="ARBA00023157"/>
    </source>
</evidence>
<evidence type="ECO:0000256" key="2">
    <source>
        <dbReference type="PROSITE-ProRule" id="PRU00059"/>
    </source>
</evidence>
<sequence>MKLAFLYSWAVLIFFCSSPTDKSCACLEIRVPVNYTALTGDLEVHLSDVPSEYTRLQLLKSIAHGWSLIGSIPLPVQTPTHINSSDVYQMVVVKFPCGVITQGGKYGVRLRIDEADHSTSNSVLPANEFRAQVPSFPTAQYPGDEHADSEDAEEIYEMEVRWLGASLTLHPQEIQTYPETPVTATLMFQTPQCEPVVDSLVPETWIDLLYCGHSTIGCTHTNSSHRQLLYSEQVRGYPQLREIKLECNLFGLAGHYVLALRTDMHFPSPIIASSRQDASLKAEWSEKFVFNVHARSIFPCDAHGGGVSVLFQYPSCILSTGDRVRVFARQRADVSAIVPPSVLEYVTEQKILKGKHSLLFDCELFTEKYVEYCFVYVSQALTGAVSDVRMDCVPTLPVSEGDSGQWGPWSEWTPCSTTCLGGTRNRYRFCDNPAPRFGAKFCEGHALETEQCGEGTGWECQLFVGQGFPAELPADRAEIRAEIGPACRCGCVIHLGVGKPRRLLASSSQSCPGRTFWLIQADRSNVVMLLLEHFRLTCPSQWLKFRDGDSLSSKLLTVLSGTPLHVDPIVSTGPFLLLEFFSDELVATGEECWGGFLAHAEQKDPRLTLVNTSIKVSIVPRLSSYLNELYISHLFVATLLAIVTTASLCLLTQYLRRYSKYQRAAAIEEMVTDLSEGDGKRGGSRVGEAVHSSTTTLLSEVMSLHRLPRANNHKRLVEDETEINDPPKADILKRSVPHQILDFASKSPLTSVQRKIQKPRSIMSINSSSKSCNIVKEGDISPASSSSQMDSKARKDRKNWERMMGGAGSELSLTGCDTDLEMDYYDYNVQNASTVPGSYLGMDPAFCVWIPPFAPGNWNDVNGDVNGDVELQTLRSDRPHSNTDSESTCCASENSGSKSEISSALASTPELKRLLCGKLQPPVQVHQAFIVKEKETRVEKSPSQRTMIGISAGDEEIKFVDDDDEELELAKGLIRNPGFVKFPGEANA</sequence>
<keyword evidence="4" id="KW-1133">Transmembrane helix</keyword>
<dbReference type="Gene3D" id="2.60.120.290">
    <property type="entry name" value="Spermadhesin, CUB domain"/>
    <property type="match status" value="1"/>
</dbReference>
<name>A0A9P0A6T1_BEMTA</name>
<accession>A0A9P0A6T1</accession>
<organism evidence="7 8">
    <name type="scientific">Bemisia tabaci</name>
    <name type="common">Sweetpotato whitefly</name>
    <name type="synonym">Aleurodes tabaci</name>
    <dbReference type="NCBI Taxonomy" id="7038"/>
    <lineage>
        <taxon>Eukaryota</taxon>
        <taxon>Metazoa</taxon>
        <taxon>Ecdysozoa</taxon>
        <taxon>Arthropoda</taxon>
        <taxon>Hexapoda</taxon>
        <taxon>Insecta</taxon>
        <taxon>Pterygota</taxon>
        <taxon>Neoptera</taxon>
        <taxon>Paraneoptera</taxon>
        <taxon>Hemiptera</taxon>
        <taxon>Sternorrhyncha</taxon>
        <taxon>Aleyrodoidea</taxon>
        <taxon>Aleyrodidae</taxon>
        <taxon>Aleyrodinae</taxon>
        <taxon>Bemisia</taxon>
    </lineage>
</organism>
<dbReference type="GO" id="GO:0071944">
    <property type="term" value="C:cell periphery"/>
    <property type="evidence" value="ECO:0007669"/>
    <property type="project" value="TreeGrafter"/>
</dbReference>
<proteinExistence type="predicted"/>
<protein>
    <recommendedName>
        <fullName evidence="6">CUB domain-containing protein</fullName>
    </recommendedName>
</protein>
<dbReference type="PROSITE" id="PS50092">
    <property type="entry name" value="TSP1"/>
    <property type="match status" value="1"/>
</dbReference>
<feature type="signal peptide" evidence="5">
    <location>
        <begin position="1"/>
        <end position="25"/>
    </location>
</feature>
<dbReference type="InterPro" id="IPR000884">
    <property type="entry name" value="TSP1_rpt"/>
</dbReference>
<keyword evidence="5" id="KW-0732">Signal</keyword>
<reference evidence="7" key="1">
    <citation type="submission" date="2021-12" db="EMBL/GenBank/DDBJ databases">
        <authorList>
            <person name="King R."/>
        </authorList>
    </citation>
    <scope>NUCLEOTIDE SEQUENCE</scope>
</reference>
<feature type="transmembrane region" description="Helical" evidence="4">
    <location>
        <begin position="630"/>
        <end position="651"/>
    </location>
</feature>
<dbReference type="SMART" id="SM00209">
    <property type="entry name" value="TSP1"/>
    <property type="match status" value="1"/>
</dbReference>
<feature type="region of interest" description="Disordered" evidence="3">
    <location>
        <begin position="875"/>
        <end position="900"/>
    </location>
</feature>
<dbReference type="SUPFAM" id="SSF49854">
    <property type="entry name" value="Spermadhesin, CUB domain"/>
    <property type="match status" value="1"/>
</dbReference>
<dbReference type="EMBL" id="OU963863">
    <property type="protein sequence ID" value="CAH0385793.1"/>
    <property type="molecule type" value="Genomic_DNA"/>
</dbReference>
<keyword evidence="4" id="KW-0472">Membrane</keyword>
<keyword evidence="1" id="KW-1015">Disulfide bond</keyword>
<keyword evidence="4" id="KW-0812">Transmembrane</keyword>
<evidence type="ECO:0000256" key="5">
    <source>
        <dbReference type="SAM" id="SignalP"/>
    </source>
</evidence>
<dbReference type="Proteomes" id="UP001152759">
    <property type="component" value="Chromosome 2"/>
</dbReference>
<dbReference type="Pfam" id="PF00090">
    <property type="entry name" value="TSP_1"/>
    <property type="match status" value="1"/>
</dbReference>
<dbReference type="PROSITE" id="PS01180">
    <property type="entry name" value="CUB"/>
    <property type="match status" value="1"/>
</dbReference>
<dbReference type="Gene3D" id="2.20.100.10">
    <property type="entry name" value="Thrombospondin type-1 (TSP1) repeat"/>
    <property type="match status" value="1"/>
</dbReference>
<dbReference type="PANTHER" id="PTHR16311:SF3">
    <property type="entry name" value="THROMBOSPONDIN TYPE-1 DOMAIN-CONTAINING PROTEIN 1"/>
    <property type="match status" value="1"/>
</dbReference>
<keyword evidence="8" id="KW-1185">Reference proteome</keyword>
<dbReference type="InterPro" id="IPR035914">
    <property type="entry name" value="Sperma_CUB_dom_sf"/>
</dbReference>
<evidence type="ECO:0000256" key="4">
    <source>
        <dbReference type="SAM" id="Phobius"/>
    </source>
</evidence>
<evidence type="ECO:0000256" key="3">
    <source>
        <dbReference type="SAM" id="MobiDB-lite"/>
    </source>
</evidence>